<accession>A0A5P1PNN5</accession>
<name>A0A5P1PNN5_VIBPH</name>
<organism evidence="2">
    <name type="scientific">Vibrio parahaemolyticus</name>
    <dbReference type="NCBI Taxonomy" id="670"/>
    <lineage>
        <taxon>Bacteria</taxon>
        <taxon>Pseudomonadati</taxon>
        <taxon>Pseudomonadota</taxon>
        <taxon>Gammaproteobacteria</taxon>
        <taxon>Vibrionales</taxon>
        <taxon>Vibrionaceae</taxon>
        <taxon>Vibrio</taxon>
    </lineage>
</organism>
<dbReference type="SUPFAM" id="SSF53448">
    <property type="entry name" value="Nucleotide-diphospho-sugar transferases"/>
    <property type="match status" value="1"/>
</dbReference>
<dbReference type="Pfam" id="PF00535">
    <property type="entry name" value="Glycos_transf_2"/>
    <property type="match status" value="1"/>
</dbReference>
<dbReference type="Gene3D" id="3.90.550.10">
    <property type="entry name" value="Spore Coat Polysaccharide Biosynthesis Protein SpsA, Chain A"/>
    <property type="match status" value="1"/>
</dbReference>
<dbReference type="PANTHER" id="PTHR43685:SF2">
    <property type="entry name" value="GLYCOSYLTRANSFERASE 2-LIKE DOMAIN-CONTAINING PROTEIN"/>
    <property type="match status" value="1"/>
</dbReference>
<reference evidence="2" key="1">
    <citation type="journal article" date="2019" name="Int. J. Food Microbiol.">
        <title>Developing a novel molecular serotyping system based on capsular polysaccharide synthesis gene clusters of Vibrio parahaemolyticus.</title>
        <authorList>
            <person name="Pang Y."/>
            <person name="Guo X."/>
            <person name="Tian X."/>
            <person name="Liu F."/>
            <person name="Wang L."/>
            <person name="Wu J."/>
            <person name="Zhang S."/>
            <person name="Li S."/>
            <person name="Liu B."/>
        </authorList>
    </citation>
    <scope>NUCLEOTIDE SEQUENCE</scope>
    <source>
        <strain evidence="2">G2941</strain>
    </source>
</reference>
<evidence type="ECO:0000259" key="1">
    <source>
        <dbReference type="Pfam" id="PF00535"/>
    </source>
</evidence>
<dbReference type="PANTHER" id="PTHR43685">
    <property type="entry name" value="GLYCOSYLTRANSFERASE"/>
    <property type="match status" value="1"/>
</dbReference>
<dbReference type="EMBL" id="MK455077">
    <property type="protein sequence ID" value="QEQ70603.1"/>
    <property type="molecule type" value="Genomic_DNA"/>
</dbReference>
<dbReference type="InterPro" id="IPR050834">
    <property type="entry name" value="Glycosyltransf_2"/>
</dbReference>
<sequence length="246" mass="28212">MILLLTIITVSYNSEKTIAKTIESVLSQGLKDIQYIFIDGNSSDNTVALIQSYIHKFESNGIDFLILSEDDSGIYNAINKGLSLAKGKWISILNSDDCYESHVLQKEELLSISEGVIYGNMRIKKNNNILSPKKLDSIYNEMSLFHPSTFVHKNVYQQIGLYNESYSLASDYDFLLRCYISDINFHYINKVYTIYDTDGATGRNLIKSWNEVRIIKESNGRNKILCWFNFISLIIKRVILKCLGRI</sequence>
<proteinExistence type="predicted"/>
<feature type="domain" description="Glycosyltransferase 2-like" evidence="1">
    <location>
        <begin position="6"/>
        <end position="106"/>
    </location>
</feature>
<protein>
    <submittedName>
        <fullName evidence="2">WdaD</fullName>
    </submittedName>
</protein>
<dbReference type="CDD" id="cd06433">
    <property type="entry name" value="GT_2_WfgS_like"/>
    <property type="match status" value="1"/>
</dbReference>
<evidence type="ECO:0000313" key="2">
    <source>
        <dbReference type="EMBL" id="QEQ70603.1"/>
    </source>
</evidence>
<dbReference type="InterPro" id="IPR001173">
    <property type="entry name" value="Glyco_trans_2-like"/>
</dbReference>
<dbReference type="AlphaFoldDB" id="A0A5P1PNN5"/>
<dbReference type="InterPro" id="IPR029044">
    <property type="entry name" value="Nucleotide-diphossugar_trans"/>
</dbReference>